<name>A0A418W948_9PROT</name>
<protein>
    <submittedName>
        <fullName evidence="2">Uncharacterized protein</fullName>
    </submittedName>
</protein>
<feature type="region of interest" description="Disordered" evidence="1">
    <location>
        <begin position="1"/>
        <end position="24"/>
    </location>
</feature>
<accession>A0A418W948</accession>
<keyword evidence="3" id="KW-1185">Reference proteome</keyword>
<gene>
    <name evidence="2" type="ORF">D3874_05465</name>
</gene>
<reference evidence="2 3" key="1">
    <citation type="submission" date="2018-09" db="EMBL/GenBank/DDBJ databases">
        <authorList>
            <person name="Zhu H."/>
        </authorList>
    </citation>
    <scope>NUCLEOTIDE SEQUENCE [LARGE SCALE GENOMIC DNA]</scope>
    <source>
        <strain evidence="2 3">K1W22B-8</strain>
    </source>
</reference>
<dbReference type="AlphaFoldDB" id="A0A418W948"/>
<sequence length="83" mass="7730">MVNADNFQVSGSSVGTPSVPATDVGGLAAASSATAAATQAAADAGARDSGGAASNMPSIITVEVVGYGGADCPNGTNPDGTCK</sequence>
<feature type="compositionally biased region" description="Low complexity" evidence="1">
    <location>
        <begin position="9"/>
        <end position="24"/>
    </location>
</feature>
<organism evidence="2 3">
    <name type="scientific">Oleomonas cavernae</name>
    <dbReference type="NCBI Taxonomy" id="2320859"/>
    <lineage>
        <taxon>Bacteria</taxon>
        <taxon>Pseudomonadati</taxon>
        <taxon>Pseudomonadota</taxon>
        <taxon>Alphaproteobacteria</taxon>
        <taxon>Acetobacterales</taxon>
        <taxon>Acetobacteraceae</taxon>
        <taxon>Oleomonas</taxon>
    </lineage>
</organism>
<comment type="caution">
    <text evidence="2">The sequence shown here is derived from an EMBL/GenBank/DDBJ whole genome shotgun (WGS) entry which is preliminary data.</text>
</comment>
<evidence type="ECO:0000313" key="2">
    <source>
        <dbReference type="EMBL" id="RJF86537.1"/>
    </source>
</evidence>
<evidence type="ECO:0000313" key="3">
    <source>
        <dbReference type="Proteomes" id="UP000284605"/>
    </source>
</evidence>
<dbReference type="RefSeq" id="WP_119777183.1">
    <property type="nucleotide sequence ID" value="NZ_QYUK01000011.1"/>
</dbReference>
<evidence type="ECO:0000256" key="1">
    <source>
        <dbReference type="SAM" id="MobiDB-lite"/>
    </source>
</evidence>
<dbReference type="EMBL" id="QYUK01000011">
    <property type="protein sequence ID" value="RJF86537.1"/>
    <property type="molecule type" value="Genomic_DNA"/>
</dbReference>
<dbReference type="Proteomes" id="UP000284605">
    <property type="component" value="Unassembled WGS sequence"/>
</dbReference>
<proteinExistence type="predicted"/>